<sequence length="304" mass="35604">MIKGTEDTRYAFVNGIVRAREARLLTRGHLDRLIASPVVNFSTILADTVYGGYEDIGAGFDTEATAISTFVRRYCETPEVLYMIDWPEQMHNLKVKLKEGGEHLYYPQAESDVETWPEVADAIAAFAIDKDPFLLSTNLDTILCKYLYEVSQFGLFFSAYYQLHFDLENIRSFFRVRQFEKSRDIFEQVFIEYGTLSKVIFTENLSNRYDVLAKSFFTTPYAHIIDRGGAYLEDHHSFLRLERLCEEMKLRFLAQARKMTFGVEPLFCYHEFKLAEIRKLRQVYWGRLNEVSIDELRESIPDVW</sequence>
<dbReference type="InterPro" id="IPR036079">
    <property type="entry name" value="ATPase_csu/dsu_sf"/>
</dbReference>
<dbReference type="AlphaFoldDB" id="A0A0S8GIQ6"/>
<dbReference type="EMBL" id="LJUO01000038">
    <property type="protein sequence ID" value="KPK72212.1"/>
    <property type="molecule type" value="Genomic_DNA"/>
</dbReference>
<name>A0A0S8GIQ6_UNCW3</name>
<dbReference type="Pfam" id="PF01992">
    <property type="entry name" value="vATP-synt_AC39"/>
    <property type="match status" value="1"/>
</dbReference>
<evidence type="ECO:0000256" key="1">
    <source>
        <dbReference type="ARBA" id="ARBA00022448"/>
    </source>
</evidence>
<accession>A0A0S8GIQ6</accession>
<evidence type="ECO:0000313" key="4">
    <source>
        <dbReference type="Proteomes" id="UP000051096"/>
    </source>
</evidence>
<evidence type="ECO:0000313" key="3">
    <source>
        <dbReference type="EMBL" id="KPK72212.1"/>
    </source>
</evidence>
<dbReference type="InterPro" id="IPR044911">
    <property type="entry name" value="V-type_ATPase_csu/dsu_dom_3"/>
</dbReference>
<protein>
    <submittedName>
        <fullName evidence="3">Uncharacterized protein</fullName>
    </submittedName>
</protein>
<dbReference type="Gene3D" id="1.10.132.50">
    <property type="entry name" value="ATP synthase (C/AC39) subunit, domain 3"/>
    <property type="match status" value="2"/>
</dbReference>
<proteinExistence type="predicted"/>
<dbReference type="InterPro" id="IPR002843">
    <property type="entry name" value="ATPase_V0-cplx_csu/dsu"/>
</dbReference>
<reference evidence="3 4" key="1">
    <citation type="journal article" date="2015" name="Microbiome">
        <title>Genomic resolution of linkages in carbon, nitrogen, and sulfur cycling among widespread estuary sediment bacteria.</title>
        <authorList>
            <person name="Baker B.J."/>
            <person name="Lazar C.S."/>
            <person name="Teske A.P."/>
            <person name="Dick G.J."/>
        </authorList>
    </citation>
    <scope>NUCLEOTIDE SEQUENCE [LARGE SCALE GENOMIC DNA]</scope>
    <source>
        <strain evidence="3">SM23_60</strain>
    </source>
</reference>
<keyword evidence="2" id="KW-0406">Ion transport</keyword>
<dbReference type="Proteomes" id="UP000051096">
    <property type="component" value="Unassembled WGS sequence"/>
</dbReference>
<dbReference type="InterPro" id="IPR050873">
    <property type="entry name" value="V-ATPase_V0D/AC39_subunit"/>
</dbReference>
<evidence type="ECO:0000256" key="2">
    <source>
        <dbReference type="ARBA" id="ARBA00023065"/>
    </source>
</evidence>
<dbReference type="PANTHER" id="PTHR38682:SF1">
    <property type="entry name" value="V-TYPE ATP SYNTHASE SUBUNIT C"/>
    <property type="match status" value="1"/>
</dbReference>
<dbReference type="GO" id="GO:0046961">
    <property type="term" value="F:proton-transporting ATPase activity, rotational mechanism"/>
    <property type="evidence" value="ECO:0007669"/>
    <property type="project" value="InterPro"/>
</dbReference>
<gene>
    <name evidence="3" type="ORF">AMJ87_05410</name>
</gene>
<dbReference type="SUPFAM" id="SSF103486">
    <property type="entry name" value="V-type ATP synthase subunit C"/>
    <property type="match status" value="1"/>
</dbReference>
<keyword evidence="1" id="KW-0813">Transport</keyword>
<dbReference type="PANTHER" id="PTHR38682">
    <property type="entry name" value="V-TYPE ATP SYNTHASE SUBUNIT C"/>
    <property type="match status" value="1"/>
</dbReference>
<comment type="caution">
    <text evidence="3">The sequence shown here is derived from an EMBL/GenBank/DDBJ whole genome shotgun (WGS) entry which is preliminary data.</text>
</comment>
<organism evidence="3 4">
    <name type="scientific">candidate division WOR_3 bacterium SM23_60</name>
    <dbReference type="NCBI Taxonomy" id="1703780"/>
    <lineage>
        <taxon>Bacteria</taxon>
        <taxon>Bacteria division WOR-3</taxon>
    </lineage>
</organism>